<dbReference type="SUPFAM" id="SSF53335">
    <property type="entry name" value="S-adenosyl-L-methionine-dependent methyltransferases"/>
    <property type="match status" value="1"/>
</dbReference>
<dbReference type="RefSeq" id="WP_061902924.1">
    <property type="nucleotide sequence ID" value="NZ_CP014784.1"/>
</dbReference>
<reference evidence="1" key="1">
    <citation type="submission" date="2022-09" db="EMBL/GenBank/DDBJ databases">
        <title>Intensive care unit water sources are persistently colonized with multi-drug resistant bacteria and are the site of extensive horizontal gene transfer of antibiotic resistance genes.</title>
        <authorList>
            <person name="Diorio-Toth L."/>
        </authorList>
    </citation>
    <scope>NUCLEOTIDE SEQUENCE</scope>
    <source>
        <strain evidence="1">GD04146</strain>
    </source>
</reference>
<keyword evidence="1" id="KW-0489">Methyltransferase</keyword>
<dbReference type="GeneID" id="42928651"/>
<organism evidence="1 2">
    <name type="scientific">Aquipseudomonas alcaligenes</name>
    <name type="common">Pseudomonas alcaligenes</name>
    <dbReference type="NCBI Taxonomy" id="43263"/>
    <lineage>
        <taxon>Bacteria</taxon>
        <taxon>Pseudomonadati</taxon>
        <taxon>Pseudomonadota</taxon>
        <taxon>Gammaproteobacteria</taxon>
        <taxon>Pseudomonadales</taxon>
        <taxon>Pseudomonadaceae</taxon>
        <taxon>Aquipseudomonas</taxon>
    </lineage>
</organism>
<dbReference type="Proteomes" id="UP001158058">
    <property type="component" value="Unassembled WGS sequence"/>
</dbReference>
<dbReference type="Pfam" id="PF13489">
    <property type="entry name" value="Methyltransf_23"/>
    <property type="match status" value="1"/>
</dbReference>
<dbReference type="GO" id="GO:0008168">
    <property type="term" value="F:methyltransferase activity"/>
    <property type="evidence" value="ECO:0007669"/>
    <property type="project" value="UniProtKB-KW"/>
</dbReference>
<dbReference type="GO" id="GO:0032259">
    <property type="term" value="P:methylation"/>
    <property type="evidence" value="ECO:0007669"/>
    <property type="project" value="UniProtKB-KW"/>
</dbReference>
<protein>
    <submittedName>
        <fullName evidence="1">Methyltransferase domain-containing protein</fullName>
    </submittedName>
</protein>
<evidence type="ECO:0000313" key="2">
    <source>
        <dbReference type="Proteomes" id="UP001158058"/>
    </source>
</evidence>
<dbReference type="Gene3D" id="3.40.50.150">
    <property type="entry name" value="Vaccinia Virus protein VP39"/>
    <property type="match status" value="1"/>
</dbReference>
<evidence type="ECO:0000313" key="1">
    <source>
        <dbReference type="EMBL" id="MDH0142971.1"/>
    </source>
</evidence>
<dbReference type="EMBL" id="JAODZF010000006">
    <property type="protein sequence ID" value="MDH0142971.1"/>
    <property type="molecule type" value="Genomic_DNA"/>
</dbReference>
<dbReference type="InterPro" id="IPR029063">
    <property type="entry name" value="SAM-dependent_MTases_sf"/>
</dbReference>
<proteinExistence type="predicted"/>
<dbReference type="KEGG" id="palc:A0T30_02600"/>
<keyword evidence="1" id="KW-0808">Transferase</keyword>
<sequence>MLKSLKQLLKSSPTVPVHDQAVPAQKASSAGPLGLKDAALSGWYQTETNELFRGVTISPEDVVVDVGCGNAGSAHFCGLRGPQMLLVDIDPAKVDAAVKRLQKTAARDVQGFVSECNPIPIADATATRVISTEVIEHVDDPAQFLSELVRIGKPGALYVISVPDATSERLQEGFAPQEYYEKPNHIRVISREEFAEMVRASGLEIVEHTWYSFFWSIWFLFFWECKVDLSEPNHPLLDSWTRTWKLLLDMPRGPEIKERLDDLVAKSQVIIARKPA</sequence>
<dbReference type="CDD" id="cd02440">
    <property type="entry name" value="AdoMet_MTases"/>
    <property type="match status" value="1"/>
</dbReference>
<name>A0AB73HYC6_AQUAC</name>
<accession>A0AB73HYC6</accession>
<dbReference type="PANTHER" id="PTHR43861">
    <property type="entry name" value="TRANS-ACONITATE 2-METHYLTRANSFERASE-RELATED"/>
    <property type="match status" value="1"/>
</dbReference>
<gene>
    <name evidence="1" type="ORF">N7380_11625</name>
</gene>
<dbReference type="AlphaFoldDB" id="A0AB73HYC6"/>
<comment type="caution">
    <text evidence="1">The sequence shown here is derived from an EMBL/GenBank/DDBJ whole genome shotgun (WGS) entry which is preliminary data.</text>
</comment>